<accession>A0A127F920</accession>
<proteinExistence type="predicted"/>
<organism evidence="1 2">
    <name type="scientific">Steroidobacter denitrificans</name>
    <dbReference type="NCBI Taxonomy" id="465721"/>
    <lineage>
        <taxon>Bacteria</taxon>
        <taxon>Pseudomonadati</taxon>
        <taxon>Pseudomonadota</taxon>
        <taxon>Gammaproteobacteria</taxon>
        <taxon>Steroidobacterales</taxon>
        <taxon>Steroidobacteraceae</taxon>
        <taxon>Steroidobacter</taxon>
    </lineage>
</organism>
<evidence type="ECO:0000313" key="1">
    <source>
        <dbReference type="EMBL" id="AMN46019.1"/>
    </source>
</evidence>
<sequence length="245" mass="26465">MPSIANEQLPRFAAALIRLRGETLGRIAEATGIRTANLSVWLRGKEQVISAKRLVGLLHHLGVEGGRLRTDVLHQWQDRGALNDSRLVLSALLANTQPVWLFQDEQPGLIKTRFLLAGDVLIRMEIEPGVDQALDLATVVRVDRVITTPAALAGVPIDSLASAHNVLLALAEQVAADVGDEELLEGLIFRLAETVGSNVSSAQGWQQLERALRFAFNAGAQPADIARVVDAHFRSSGNADMPPTE</sequence>
<keyword evidence="2" id="KW-1185">Reference proteome</keyword>
<gene>
    <name evidence="1" type="ORF">ACG33_02610</name>
</gene>
<dbReference type="OrthoDB" id="7057005at2"/>
<protein>
    <submittedName>
        <fullName evidence="1">Uncharacterized protein</fullName>
    </submittedName>
</protein>
<dbReference type="RefSeq" id="WP_066918452.1">
    <property type="nucleotide sequence ID" value="NZ_CP011971.1"/>
</dbReference>
<dbReference type="Proteomes" id="UP000070250">
    <property type="component" value="Chromosome"/>
</dbReference>
<evidence type="ECO:0000313" key="2">
    <source>
        <dbReference type="Proteomes" id="UP000070250"/>
    </source>
</evidence>
<name>A0A127F920_STEDE</name>
<dbReference type="InterPro" id="IPR010982">
    <property type="entry name" value="Lambda_DNA-bd_dom_sf"/>
</dbReference>
<dbReference type="KEGG" id="sdf:ACG33_02610"/>
<reference evidence="1 2" key="1">
    <citation type="submission" date="2015-06" db="EMBL/GenBank/DDBJ databases">
        <title>A Comprehensive Approach to Explore the Metabolic and Phylogenetic Diversity of Bacterial Steroid Degradation in the Environment: Testosterone as an Example.</title>
        <authorList>
            <person name="Yang F.-C."/>
            <person name="Chen Y.-L."/>
            <person name="Yu C.-P."/>
            <person name="Tang S.-L."/>
            <person name="Wang P.-H."/>
            <person name="Ismail W."/>
            <person name="Wang C.-H."/>
            <person name="Yang C.-Y."/>
            <person name="Chiang Y.-R."/>
        </authorList>
    </citation>
    <scope>NUCLEOTIDE SEQUENCE [LARGE SCALE GENOMIC DNA]</scope>
    <source>
        <strain evidence="1 2">DSM 18526</strain>
    </source>
</reference>
<dbReference type="GO" id="GO:0003677">
    <property type="term" value="F:DNA binding"/>
    <property type="evidence" value="ECO:0007669"/>
    <property type="project" value="InterPro"/>
</dbReference>
<dbReference type="SUPFAM" id="SSF47413">
    <property type="entry name" value="lambda repressor-like DNA-binding domains"/>
    <property type="match status" value="1"/>
</dbReference>
<dbReference type="EMBL" id="CP011971">
    <property type="protein sequence ID" value="AMN46019.1"/>
    <property type="molecule type" value="Genomic_DNA"/>
</dbReference>
<dbReference type="PATRIC" id="fig|465721.4.peg.566"/>
<dbReference type="AlphaFoldDB" id="A0A127F920"/>